<name>A0A3M7TAP5_BRAPC</name>
<evidence type="ECO:0000313" key="1">
    <source>
        <dbReference type="EMBL" id="RNA44701.1"/>
    </source>
</evidence>
<proteinExistence type="predicted"/>
<dbReference type="Proteomes" id="UP000276133">
    <property type="component" value="Unassembled WGS sequence"/>
</dbReference>
<accession>A0A3M7TAP5</accession>
<dbReference type="AlphaFoldDB" id="A0A3M7TAP5"/>
<gene>
    <name evidence="1" type="ORF">BpHYR1_032232</name>
</gene>
<evidence type="ECO:0000313" key="2">
    <source>
        <dbReference type="Proteomes" id="UP000276133"/>
    </source>
</evidence>
<comment type="caution">
    <text evidence="1">The sequence shown here is derived from an EMBL/GenBank/DDBJ whole genome shotgun (WGS) entry which is preliminary data.</text>
</comment>
<protein>
    <submittedName>
        <fullName evidence="1">Uncharacterized protein</fullName>
    </submittedName>
</protein>
<keyword evidence="2" id="KW-1185">Reference proteome</keyword>
<dbReference type="EMBL" id="REGN01000063">
    <property type="protein sequence ID" value="RNA44701.1"/>
    <property type="molecule type" value="Genomic_DNA"/>
</dbReference>
<sequence>MSSFASHVGELSAVIIFFQKIAAEILHYMRNFLIHLPEKCVLEKYFLEKCWNPRLSRTNRATTILLLVCQKPHYPFKQCCSIQVLFTVIIQNRSDFISKVYITTGNILLNSNHSNFGRNSEHCSQEAATSKSGLLHKIRKRTNEMLMRIRLNLICVKLSSIISKL</sequence>
<reference evidence="1 2" key="1">
    <citation type="journal article" date="2018" name="Sci. Rep.">
        <title>Genomic signatures of local adaptation to the degree of environmental predictability in rotifers.</title>
        <authorList>
            <person name="Franch-Gras L."/>
            <person name="Hahn C."/>
            <person name="Garcia-Roger E.M."/>
            <person name="Carmona M.J."/>
            <person name="Serra M."/>
            <person name="Gomez A."/>
        </authorList>
    </citation>
    <scope>NUCLEOTIDE SEQUENCE [LARGE SCALE GENOMIC DNA]</scope>
    <source>
        <strain evidence="1">HYR1</strain>
    </source>
</reference>
<organism evidence="1 2">
    <name type="scientific">Brachionus plicatilis</name>
    <name type="common">Marine rotifer</name>
    <name type="synonym">Brachionus muelleri</name>
    <dbReference type="NCBI Taxonomy" id="10195"/>
    <lineage>
        <taxon>Eukaryota</taxon>
        <taxon>Metazoa</taxon>
        <taxon>Spiralia</taxon>
        <taxon>Gnathifera</taxon>
        <taxon>Rotifera</taxon>
        <taxon>Eurotatoria</taxon>
        <taxon>Monogononta</taxon>
        <taxon>Pseudotrocha</taxon>
        <taxon>Ploima</taxon>
        <taxon>Brachionidae</taxon>
        <taxon>Brachionus</taxon>
    </lineage>
</organism>